<comment type="caution">
    <text evidence="1">The sequence shown here is derived from an EMBL/GenBank/DDBJ whole genome shotgun (WGS) entry which is preliminary data.</text>
</comment>
<organism evidence="1 2">
    <name type="scientific">Lutibacter litoralis</name>
    <dbReference type="NCBI Taxonomy" id="321268"/>
    <lineage>
        <taxon>Bacteria</taxon>
        <taxon>Pseudomonadati</taxon>
        <taxon>Bacteroidota</taxon>
        <taxon>Flavobacteriia</taxon>
        <taxon>Flavobacteriales</taxon>
        <taxon>Flavobacteriaceae</taxon>
        <taxon>Lutibacter</taxon>
    </lineage>
</organism>
<evidence type="ECO:0000313" key="2">
    <source>
        <dbReference type="Proteomes" id="UP001589665"/>
    </source>
</evidence>
<dbReference type="EMBL" id="JBHMDX010000006">
    <property type="protein sequence ID" value="MFB9271423.1"/>
    <property type="molecule type" value="Genomic_DNA"/>
</dbReference>
<gene>
    <name evidence="1" type="ORF">ACFFT3_05940</name>
</gene>
<name>A0ABV5JYJ5_9FLAO</name>
<protein>
    <submittedName>
        <fullName evidence="1">Uncharacterized protein</fullName>
    </submittedName>
</protein>
<proteinExistence type="predicted"/>
<reference evidence="1 2" key="1">
    <citation type="submission" date="2024-09" db="EMBL/GenBank/DDBJ databases">
        <authorList>
            <person name="Sun Q."/>
            <person name="Mori K."/>
        </authorList>
    </citation>
    <scope>NUCLEOTIDE SEQUENCE [LARGE SCALE GENOMIC DNA]</scope>
    <source>
        <strain evidence="1 2">JCM 13034</strain>
    </source>
</reference>
<keyword evidence="2" id="KW-1185">Reference proteome</keyword>
<accession>A0ABV5JYJ5</accession>
<dbReference type="RefSeq" id="WP_188704019.1">
    <property type="nucleotide sequence ID" value="NZ_JBHMDX010000006.1"/>
</dbReference>
<evidence type="ECO:0000313" key="1">
    <source>
        <dbReference type="EMBL" id="MFB9271423.1"/>
    </source>
</evidence>
<dbReference type="Proteomes" id="UP001589665">
    <property type="component" value="Unassembled WGS sequence"/>
</dbReference>
<sequence length="49" mass="5831">MSSISLQYSLSSEGINQTALKNYKTYLKHYSFRNLKPMSFDEFLKNYRS</sequence>